<comment type="caution">
    <text evidence="2">The sequence shown here is derived from an EMBL/GenBank/DDBJ whole genome shotgun (WGS) entry which is preliminary data.</text>
</comment>
<reference evidence="2 3" key="1">
    <citation type="submission" date="2018-06" db="EMBL/GenBank/DDBJ databases">
        <authorList>
            <person name="Pothier F. J."/>
        </authorList>
    </citation>
    <scope>NUCLEOTIDE SEQUENCE [LARGE SCALE GENOMIC DNA]</scope>
    <source>
        <strain evidence="2 3">CPBF 424</strain>
    </source>
</reference>
<proteinExistence type="predicted"/>
<dbReference type="Proteomes" id="UP000254168">
    <property type="component" value="Unassembled WGS sequence"/>
</dbReference>
<dbReference type="AlphaFoldDB" id="A0AA46C8F1"/>
<evidence type="ECO:0000313" key="2">
    <source>
        <dbReference type="EMBL" id="SUZ28084.1"/>
    </source>
</evidence>
<dbReference type="EMBL" id="UIHB01000002">
    <property type="protein sequence ID" value="SUZ28084.1"/>
    <property type="molecule type" value="Genomic_DNA"/>
</dbReference>
<protein>
    <submittedName>
        <fullName evidence="2">Type VI secretion system tip protein VgrG</fullName>
    </submittedName>
</protein>
<feature type="region of interest" description="Disordered" evidence="1">
    <location>
        <begin position="17"/>
        <end position="81"/>
    </location>
</feature>
<gene>
    <name evidence="2" type="ORF">CPBF424_18860</name>
</gene>
<organism evidence="2 3">
    <name type="scientific">Xanthomonas euroxanthea</name>
    <dbReference type="NCBI Taxonomy" id="2259622"/>
    <lineage>
        <taxon>Bacteria</taxon>
        <taxon>Pseudomonadati</taxon>
        <taxon>Pseudomonadota</taxon>
        <taxon>Gammaproteobacteria</taxon>
        <taxon>Lysobacterales</taxon>
        <taxon>Lysobacteraceae</taxon>
        <taxon>Xanthomonas</taxon>
    </lineage>
</organism>
<evidence type="ECO:0000313" key="3">
    <source>
        <dbReference type="Proteomes" id="UP000254168"/>
    </source>
</evidence>
<keyword evidence="3" id="KW-1185">Reference proteome</keyword>
<evidence type="ECO:0000256" key="1">
    <source>
        <dbReference type="SAM" id="MobiDB-lite"/>
    </source>
</evidence>
<feature type="compositionally biased region" description="Pro residues" evidence="1">
    <location>
        <begin position="24"/>
        <end position="63"/>
    </location>
</feature>
<sequence length="271" mass="28207">MRELTNEELLLVAGAAAAADVDPSEPPTEIPPIVVNPPTSPPPSPPPTIPPSPPVEQPGPITPPGTGGGGLPDPTDKNTTTDLGAEVDVIVNKSATLEGLVQVAQAKGFKIVATDTYSHTDPAATGGGTVYVKTYASPSDTAAQLTHELGHTLFDGEWNTVADRASAINMGLATEGEATIYSIAVQRELSAQGVSLNIPANPANVASYNATYDAYQAGQINWDTASAQIGESFRNGERIDINGTPNDTADDMTYEQYYGSYWDRTRAPAGG</sequence>
<dbReference type="RefSeq" id="WP_228328925.1">
    <property type="nucleotide sequence ID" value="NZ_LR994544.1"/>
</dbReference>
<accession>A0AA46C8F1</accession>
<name>A0AA46C8F1_9XANT</name>